<dbReference type="RefSeq" id="WP_055155641.1">
    <property type="nucleotide sequence ID" value="NZ_CYXR01000002.1"/>
</dbReference>
<dbReference type="Gene3D" id="3.40.50.300">
    <property type="entry name" value="P-loop containing nucleotide triphosphate hydrolases"/>
    <property type="match status" value="1"/>
</dbReference>
<dbReference type="EMBL" id="CYXR01000002">
    <property type="protein sequence ID" value="CUM74035.1"/>
    <property type="molecule type" value="Genomic_DNA"/>
</dbReference>
<dbReference type="GO" id="GO:0016887">
    <property type="term" value="F:ATP hydrolysis activity"/>
    <property type="evidence" value="ECO:0007669"/>
    <property type="project" value="InterPro"/>
</dbReference>
<dbReference type="Pfam" id="PF20439">
    <property type="entry name" value="SpoIVA_C"/>
    <property type="match status" value="1"/>
</dbReference>
<dbReference type="NCBIfam" id="TIGR02836">
    <property type="entry name" value="spore_IV_A"/>
    <property type="match status" value="1"/>
</dbReference>
<feature type="domain" description="Stage IV sporulation protein A middle" evidence="2">
    <location>
        <begin position="238"/>
        <end position="415"/>
    </location>
</feature>
<evidence type="ECO:0000259" key="1">
    <source>
        <dbReference type="Pfam" id="PF09547"/>
    </source>
</evidence>
<evidence type="ECO:0000313" key="5">
    <source>
        <dbReference type="EMBL" id="CUN65204.1"/>
    </source>
</evidence>
<dbReference type="InterPro" id="IPR014201">
    <property type="entry name" value="Spore_IV_A"/>
</dbReference>
<dbReference type="PaxDb" id="410072-ERS852525_01633"/>
<dbReference type="OrthoDB" id="9761464at2"/>
<name>A0A173YMU9_9FIRM</name>
<dbReference type="GO" id="GO:0043934">
    <property type="term" value="P:sporulation"/>
    <property type="evidence" value="ECO:0007669"/>
    <property type="project" value="InterPro"/>
</dbReference>
<dbReference type="InterPro" id="IPR046842">
    <property type="entry name" value="SpoIVA_ATPase"/>
</dbReference>
<protein>
    <submittedName>
        <fullName evidence="5">Stage IV sporulation protein A</fullName>
    </submittedName>
</protein>
<dbReference type="GO" id="GO:0005524">
    <property type="term" value="F:ATP binding"/>
    <property type="evidence" value="ECO:0007669"/>
    <property type="project" value="InterPro"/>
</dbReference>
<accession>A0A173YMU9</accession>
<dbReference type="InterPro" id="IPR027417">
    <property type="entry name" value="P-loop_NTPase"/>
</dbReference>
<proteinExistence type="predicted"/>
<dbReference type="InterPro" id="IPR046841">
    <property type="entry name" value="SpoIVA_middle"/>
</dbReference>
<evidence type="ECO:0000259" key="2">
    <source>
        <dbReference type="Pfam" id="PF20438"/>
    </source>
</evidence>
<dbReference type="Pfam" id="PF09547">
    <property type="entry name" value="SpoIVA_ATPase"/>
    <property type="match status" value="1"/>
</dbReference>
<dbReference type="AlphaFoldDB" id="A0A173YMU9"/>
<dbReference type="InterPro" id="IPR046840">
    <property type="entry name" value="SpoIVA_C"/>
</dbReference>
<reference evidence="6 7" key="1">
    <citation type="submission" date="2015-09" db="EMBL/GenBank/DDBJ databases">
        <authorList>
            <consortium name="Pathogen Informatics"/>
        </authorList>
    </citation>
    <scope>NUCLEOTIDE SEQUENCE [LARGE SCALE GENOMIC DNA]</scope>
    <source>
        <strain evidence="5 6">2789STDY5834866</strain>
        <strain evidence="4 7">2789STDY5834962</strain>
    </source>
</reference>
<evidence type="ECO:0000313" key="7">
    <source>
        <dbReference type="Proteomes" id="UP000095727"/>
    </source>
</evidence>
<feature type="domain" description="Stage IV sporulation protein A ATPase" evidence="1">
    <location>
        <begin position="1"/>
        <end position="237"/>
    </location>
</feature>
<dbReference type="STRING" id="410072.ERS852525_01633"/>
<dbReference type="Proteomes" id="UP000095727">
    <property type="component" value="Unassembled WGS sequence"/>
</dbReference>
<dbReference type="PIRSF" id="PIRSF007466">
    <property type="entry name" value="SpoIVA"/>
    <property type="match status" value="1"/>
</dbReference>
<evidence type="ECO:0000259" key="3">
    <source>
        <dbReference type="Pfam" id="PF20439"/>
    </source>
</evidence>
<dbReference type="SUPFAM" id="SSF52540">
    <property type="entry name" value="P-loop containing nucleoside triphosphate hydrolases"/>
    <property type="match status" value="1"/>
</dbReference>
<evidence type="ECO:0000313" key="4">
    <source>
        <dbReference type="EMBL" id="CUM74035.1"/>
    </source>
</evidence>
<dbReference type="EMBL" id="CYZK01000003">
    <property type="protein sequence ID" value="CUN65204.1"/>
    <property type="molecule type" value="Genomic_DNA"/>
</dbReference>
<gene>
    <name evidence="5" type="primary">spoIVA</name>
    <name evidence="5" type="ORF">ERS852481_00557</name>
    <name evidence="4" type="ORF">ERS852574_00399</name>
</gene>
<dbReference type="Proteomes" id="UP000095362">
    <property type="component" value="Unassembled WGS sequence"/>
</dbReference>
<organism evidence="5 6">
    <name type="scientific">Coprococcus comes</name>
    <dbReference type="NCBI Taxonomy" id="410072"/>
    <lineage>
        <taxon>Bacteria</taxon>
        <taxon>Bacillati</taxon>
        <taxon>Bacillota</taxon>
        <taxon>Clostridia</taxon>
        <taxon>Lachnospirales</taxon>
        <taxon>Lachnospiraceae</taxon>
        <taxon>Coprococcus</taxon>
    </lineage>
</organism>
<dbReference type="Pfam" id="PF20438">
    <property type="entry name" value="SpoIVA_middle"/>
    <property type="match status" value="1"/>
</dbReference>
<feature type="domain" description="Sporulation stage IV protein A C-terminal" evidence="3">
    <location>
        <begin position="416"/>
        <end position="490"/>
    </location>
</feature>
<evidence type="ECO:0000313" key="6">
    <source>
        <dbReference type="Proteomes" id="UP000095362"/>
    </source>
</evidence>
<sequence>MDTFDLYKDIQCRTNGEIYLGVVGPVRSGKSTFIKRFMDVLVLPKMTDEHAKERTVDELPQSASGKSIMTTEPKFVPKEAAEIQLAKDVSVLVRLIDCVGYMVEGAAGHMENGAERLVKTPWNEKEIPFTKAAEIGTKKVIHDHSTIGIVVTTDGSIGELPRNSYRAAEKKTIQELKSIGKPFVVLVNTRKPYSAEAKNVAEEIQKEYQVTALPVNCEQLREEDIHRIMENVLFAFPVTEVKFFLPKWVEILTADHKVREELVSYAREVMGRIGEIRDAMEIRKPEQSTYINAVNVTGVSMDTGEISVEIKVEDGCYYEMLSDLTGTQISGEYDLIHTVRNLAMLQKEYESVKDALASVKMKGYGVVSATREEIRLDDPVVIRQGNKYGVKIRSEAPSIHMIRANIETEIAPIVGSEQQAKDLVNYINEAAKSPDGVWGTNIFGKSIEELVMDGVRNKIAMIGDESQAKLQDTMQKIVNDSNGGMVCIII</sequence>